<keyword evidence="1" id="KW-0812">Transmembrane</keyword>
<dbReference type="PANTHER" id="PTHR22943:SF248">
    <property type="entry name" value="SEVEN TM RECEPTOR"/>
    <property type="match status" value="1"/>
</dbReference>
<dbReference type="WBParaSite" id="BXY_0627500.1">
    <property type="protein sequence ID" value="BXY_0627500.1"/>
    <property type="gene ID" value="BXY_0627500"/>
</dbReference>
<reference evidence="3" key="1">
    <citation type="submission" date="2016-11" db="UniProtKB">
        <authorList>
            <consortium name="WormBaseParasite"/>
        </authorList>
    </citation>
    <scope>IDENTIFICATION</scope>
</reference>
<dbReference type="Proteomes" id="UP000095284">
    <property type="component" value="Unplaced"/>
</dbReference>
<dbReference type="PANTHER" id="PTHR22943">
    <property type="entry name" value="7-TRANSMEMBRANE DOMAIN RECEPTOR C.ELEGANS"/>
    <property type="match status" value="1"/>
</dbReference>
<proteinExistence type="predicted"/>
<dbReference type="SUPFAM" id="SSF81321">
    <property type="entry name" value="Family A G protein-coupled receptor-like"/>
    <property type="match status" value="1"/>
</dbReference>
<evidence type="ECO:0000313" key="2">
    <source>
        <dbReference type="Proteomes" id="UP000095284"/>
    </source>
</evidence>
<keyword evidence="1" id="KW-0472">Membrane</keyword>
<feature type="transmembrane region" description="Helical" evidence="1">
    <location>
        <begin position="176"/>
        <end position="197"/>
    </location>
</feature>
<dbReference type="InterPro" id="IPR019428">
    <property type="entry name" value="7TM_GPCR_serpentine_rcpt_Str"/>
</dbReference>
<dbReference type="AlphaFoldDB" id="A0A1I7RZV3"/>
<sequence length="225" mass="25795">MIVVTYGWIGILPVQPIVRYYTVISQPCSKRDINQLFGYGISVVVLYGILVSGFIGMKNDIFDEVLRNQTLYILKDPVTYVVLDSTTANIFWPTIGGVLITLFSCSMVFVYIMKARKKMINMSEHMTEETRKIQKRMKNIVISQTAYPLLCLEVPAVLFCIYPWLEVEYASEISSIYSNILLHIFSILNPLSIIFFIPSNRRLVMDTIRCRATKRNSVTISHLNS</sequence>
<accession>A0A1I7RZV3</accession>
<dbReference type="Pfam" id="PF10326">
    <property type="entry name" value="7TM_GPCR_Str"/>
    <property type="match status" value="1"/>
</dbReference>
<evidence type="ECO:0000313" key="3">
    <source>
        <dbReference type="WBParaSite" id="BXY_0627500.1"/>
    </source>
</evidence>
<dbReference type="Gene3D" id="1.20.1070.10">
    <property type="entry name" value="Rhodopsin 7-helix transmembrane proteins"/>
    <property type="match status" value="1"/>
</dbReference>
<organism evidence="2 3">
    <name type="scientific">Bursaphelenchus xylophilus</name>
    <name type="common">Pinewood nematode worm</name>
    <name type="synonym">Aphelenchoides xylophilus</name>
    <dbReference type="NCBI Taxonomy" id="6326"/>
    <lineage>
        <taxon>Eukaryota</taxon>
        <taxon>Metazoa</taxon>
        <taxon>Ecdysozoa</taxon>
        <taxon>Nematoda</taxon>
        <taxon>Chromadorea</taxon>
        <taxon>Rhabditida</taxon>
        <taxon>Tylenchina</taxon>
        <taxon>Tylenchomorpha</taxon>
        <taxon>Aphelenchoidea</taxon>
        <taxon>Aphelenchoididae</taxon>
        <taxon>Bursaphelenchus</taxon>
    </lineage>
</organism>
<name>A0A1I7RZV3_BURXY</name>
<protein>
    <submittedName>
        <fullName evidence="3">G_PROTEIN_RECEP_F1_2 domain-containing protein</fullName>
    </submittedName>
</protein>
<feature type="transmembrane region" description="Helical" evidence="1">
    <location>
        <begin position="36"/>
        <end position="57"/>
    </location>
</feature>
<feature type="transmembrane region" description="Helical" evidence="1">
    <location>
        <begin position="90"/>
        <end position="112"/>
    </location>
</feature>
<feature type="transmembrane region" description="Helical" evidence="1">
    <location>
        <begin position="140"/>
        <end position="164"/>
    </location>
</feature>
<feature type="transmembrane region" description="Helical" evidence="1">
    <location>
        <begin position="6"/>
        <end position="24"/>
    </location>
</feature>
<evidence type="ECO:0000256" key="1">
    <source>
        <dbReference type="SAM" id="Phobius"/>
    </source>
</evidence>
<keyword evidence="1" id="KW-1133">Transmembrane helix</keyword>